<accession>A0A1R1XSM8</accession>
<evidence type="ECO:0000313" key="1">
    <source>
        <dbReference type="EMBL" id="OMJ17604.1"/>
    </source>
</evidence>
<reference evidence="2" key="1">
    <citation type="submission" date="2017-01" db="EMBL/GenBank/DDBJ databases">
        <authorList>
            <person name="Wang Y."/>
            <person name="White M."/>
            <person name="Kvist S."/>
            <person name="Moncalvo J.-M."/>
        </authorList>
    </citation>
    <scope>NUCLEOTIDE SEQUENCE [LARGE SCALE GENOMIC DNA]</scope>
    <source>
        <strain evidence="2">ID-206-W2</strain>
    </source>
</reference>
<feature type="non-terminal residue" evidence="1">
    <location>
        <position position="30"/>
    </location>
</feature>
<keyword evidence="2" id="KW-1185">Reference proteome</keyword>
<name>A0A1R1XSM8_9FUNG</name>
<dbReference type="Proteomes" id="UP000187429">
    <property type="component" value="Unassembled WGS sequence"/>
</dbReference>
<dbReference type="AlphaFoldDB" id="A0A1R1XSM8"/>
<sequence>MGLTIEHCQQQSNSLEHQTSILAICLCTSA</sequence>
<comment type="caution">
    <text evidence="1">The sequence shown here is derived from an EMBL/GenBank/DDBJ whole genome shotgun (WGS) entry which is preliminary data.</text>
</comment>
<dbReference type="EMBL" id="LSSM01003533">
    <property type="protein sequence ID" value="OMJ17604.1"/>
    <property type="molecule type" value="Genomic_DNA"/>
</dbReference>
<protein>
    <submittedName>
        <fullName evidence="1">Uncharacterized protein</fullName>
    </submittedName>
</protein>
<evidence type="ECO:0000313" key="2">
    <source>
        <dbReference type="Proteomes" id="UP000187429"/>
    </source>
</evidence>
<proteinExistence type="predicted"/>
<organism evidence="1 2">
    <name type="scientific">Smittium culicis</name>
    <dbReference type="NCBI Taxonomy" id="133412"/>
    <lineage>
        <taxon>Eukaryota</taxon>
        <taxon>Fungi</taxon>
        <taxon>Fungi incertae sedis</taxon>
        <taxon>Zoopagomycota</taxon>
        <taxon>Kickxellomycotina</taxon>
        <taxon>Harpellomycetes</taxon>
        <taxon>Harpellales</taxon>
        <taxon>Legeriomycetaceae</taxon>
        <taxon>Smittium</taxon>
    </lineage>
</organism>
<gene>
    <name evidence="1" type="ORF">AYI69_g7356</name>
</gene>